<accession>A0A1V9X7Q1</accession>
<dbReference type="EMBL" id="MNPL01021145">
    <property type="protein sequence ID" value="OQR69416.1"/>
    <property type="molecule type" value="Genomic_DNA"/>
</dbReference>
<dbReference type="InterPro" id="IPR050598">
    <property type="entry name" value="AminoAcid_Transporter"/>
</dbReference>
<evidence type="ECO:0000313" key="1">
    <source>
        <dbReference type="EMBL" id="OQR69416.1"/>
    </source>
</evidence>
<name>A0A1V9X7Q1_9ACAR</name>
<sequence>MSPTRKREADDPLLSSDMRSGLWHMYSSVSTTSLRPSINRSSVLSSASSRGGIKLKKQLGLLDGVNVILIIGSGIFMSPTDVLRYAGSRPFSRRVGVVGHPLHSRGPVLCRVGTAISKSNGDCAYLLESFGTLPLDYPRHRTPSPV</sequence>
<gene>
    <name evidence="1" type="ORF">BIW11_01849</name>
</gene>
<dbReference type="GO" id="GO:0015179">
    <property type="term" value="F:L-amino acid transmembrane transporter activity"/>
    <property type="evidence" value="ECO:0007669"/>
    <property type="project" value="TreeGrafter"/>
</dbReference>
<protein>
    <submittedName>
        <fullName evidence="1">Y+L amino acid transporter 2-like</fullName>
    </submittedName>
</protein>
<dbReference type="InParanoid" id="A0A1V9X7Q1"/>
<evidence type="ECO:0000313" key="2">
    <source>
        <dbReference type="Proteomes" id="UP000192247"/>
    </source>
</evidence>
<dbReference type="STRING" id="418985.A0A1V9X7Q1"/>
<keyword evidence="2" id="KW-1185">Reference proteome</keyword>
<dbReference type="OrthoDB" id="5982228at2759"/>
<proteinExistence type="predicted"/>
<dbReference type="PANTHER" id="PTHR11785">
    <property type="entry name" value="AMINO ACID TRANSPORTER"/>
    <property type="match status" value="1"/>
</dbReference>
<dbReference type="PANTHER" id="PTHR11785:SF240">
    <property type="entry name" value="LD25378P"/>
    <property type="match status" value="1"/>
</dbReference>
<reference evidence="1 2" key="1">
    <citation type="journal article" date="2017" name="Gigascience">
        <title>Draft genome of the honey bee ectoparasitic mite, Tropilaelaps mercedesae, is shaped by the parasitic life history.</title>
        <authorList>
            <person name="Dong X."/>
            <person name="Armstrong S.D."/>
            <person name="Xia D."/>
            <person name="Makepeace B.L."/>
            <person name="Darby A.C."/>
            <person name="Kadowaki T."/>
        </authorList>
    </citation>
    <scope>NUCLEOTIDE SEQUENCE [LARGE SCALE GENOMIC DNA]</scope>
    <source>
        <strain evidence="1">Wuxi-XJTLU</strain>
    </source>
</reference>
<dbReference type="Proteomes" id="UP000192247">
    <property type="component" value="Unassembled WGS sequence"/>
</dbReference>
<comment type="caution">
    <text evidence="1">The sequence shown here is derived from an EMBL/GenBank/DDBJ whole genome shotgun (WGS) entry which is preliminary data.</text>
</comment>
<organism evidence="1 2">
    <name type="scientific">Tropilaelaps mercedesae</name>
    <dbReference type="NCBI Taxonomy" id="418985"/>
    <lineage>
        <taxon>Eukaryota</taxon>
        <taxon>Metazoa</taxon>
        <taxon>Ecdysozoa</taxon>
        <taxon>Arthropoda</taxon>
        <taxon>Chelicerata</taxon>
        <taxon>Arachnida</taxon>
        <taxon>Acari</taxon>
        <taxon>Parasitiformes</taxon>
        <taxon>Mesostigmata</taxon>
        <taxon>Gamasina</taxon>
        <taxon>Dermanyssoidea</taxon>
        <taxon>Laelapidae</taxon>
        <taxon>Tropilaelaps</taxon>
    </lineage>
</organism>
<dbReference type="AlphaFoldDB" id="A0A1V9X7Q1"/>